<dbReference type="Proteomes" id="UP000251647">
    <property type="component" value="Unassembled WGS sequence"/>
</dbReference>
<dbReference type="SUPFAM" id="SSF55073">
    <property type="entry name" value="Nucleotide cyclase"/>
    <property type="match status" value="1"/>
</dbReference>
<dbReference type="RefSeq" id="WP_005306189.1">
    <property type="nucleotide sequence ID" value="NZ_PYOG01000013.1"/>
</dbReference>
<accession>A0A2T3QIZ7</accession>
<evidence type="ECO:0000313" key="4">
    <source>
        <dbReference type="Proteomes" id="UP000251647"/>
    </source>
</evidence>
<dbReference type="InterPro" id="IPR011006">
    <property type="entry name" value="CheY-like_superfamily"/>
</dbReference>
<sequence>MEHKILVVEDSRPFRRVLEVELRKAGYTPIFAESIADAEKILDQDLDFLCAILDYCLPDGQDGEVIDVCLSVGIKVIVLTALMDEMTRERVLAKTVIDYVPKDSPSCIASIIPILNRLGNNSQHKVLVVDDSITSRKYVRSLLERQYLNVVEACNGEQALDIFRKEKDISLIITDYTMPERDGVSLIKEIRKTHSPSEVAAIGLSASDEHALTAKFLKAGANDFLSKPFNQEEFYCRLHSTLNILDAERKLFNMANTDYLTQSWNRRYFFNHPATKKTSGPKCLALIDIDKFKLVNDTYGHHVGDMVLINFAKLLRTYFSDSLVARLGGEEFCIVFGNSQSIFLQRLEALQKELNTIPTVILNNDIEYTVSIGVTHGDQDIHTLISNADKCLYQAKEQGRNQIVVC</sequence>
<dbReference type="OrthoDB" id="9812260at2"/>
<dbReference type="SUPFAM" id="SSF52172">
    <property type="entry name" value="CheY-like"/>
    <property type="match status" value="2"/>
</dbReference>
<dbReference type="InterPro" id="IPR001789">
    <property type="entry name" value="Sig_transdc_resp-reg_receiver"/>
</dbReference>
<dbReference type="Pfam" id="PF00990">
    <property type="entry name" value="GGDEF"/>
    <property type="match status" value="1"/>
</dbReference>
<proteinExistence type="predicted"/>
<dbReference type="InterPro" id="IPR050469">
    <property type="entry name" value="Diguanylate_Cyclase"/>
</dbReference>
<dbReference type="SMART" id="SM00267">
    <property type="entry name" value="GGDEF"/>
    <property type="match status" value="1"/>
</dbReference>
<dbReference type="GO" id="GO:0005886">
    <property type="term" value="C:plasma membrane"/>
    <property type="evidence" value="ECO:0007669"/>
    <property type="project" value="TreeGrafter"/>
</dbReference>
<reference evidence="3 4" key="1">
    <citation type="submission" date="2018-06" db="EMBL/GenBank/DDBJ databases">
        <authorList>
            <consortium name="Pathogen Informatics"/>
            <person name="Doyle S."/>
        </authorList>
    </citation>
    <scope>NUCLEOTIDE SEQUENCE [LARGE SCALE GENOMIC DNA]</scope>
    <source>
        <strain evidence="3 4">NCTC11647</strain>
    </source>
</reference>
<dbReference type="InterPro" id="IPR043128">
    <property type="entry name" value="Rev_trsase/Diguanyl_cyclase"/>
</dbReference>
<dbReference type="Gene3D" id="3.30.70.270">
    <property type="match status" value="1"/>
</dbReference>
<evidence type="ECO:0000256" key="2">
    <source>
        <dbReference type="ARBA" id="ARBA00034247"/>
    </source>
</evidence>
<dbReference type="GO" id="GO:0052621">
    <property type="term" value="F:diguanylate cyclase activity"/>
    <property type="evidence" value="ECO:0007669"/>
    <property type="project" value="UniProtKB-EC"/>
</dbReference>
<dbReference type="PANTHER" id="PTHR45138">
    <property type="entry name" value="REGULATORY COMPONENTS OF SENSORY TRANSDUCTION SYSTEM"/>
    <property type="match status" value="1"/>
</dbReference>
<dbReference type="GO" id="GO:1902201">
    <property type="term" value="P:negative regulation of bacterial-type flagellum-dependent cell motility"/>
    <property type="evidence" value="ECO:0007669"/>
    <property type="project" value="TreeGrafter"/>
</dbReference>
<organism evidence="3 4">
    <name type="scientific">Photobacterium damselae</name>
    <dbReference type="NCBI Taxonomy" id="38293"/>
    <lineage>
        <taxon>Bacteria</taxon>
        <taxon>Pseudomonadati</taxon>
        <taxon>Pseudomonadota</taxon>
        <taxon>Gammaproteobacteria</taxon>
        <taxon>Vibrionales</taxon>
        <taxon>Vibrionaceae</taxon>
        <taxon>Photobacterium</taxon>
    </lineage>
</organism>
<dbReference type="PANTHER" id="PTHR45138:SF9">
    <property type="entry name" value="DIGUANYLATE CYCLASE DGCM-RELATED"/>
    <property type="match status" value="1"/>
</dbReference>
<dbReference type="InterPro" id="IPR000160">
    <property type="entry name" value="GGDEF_dom"/>
</dbReference>
<dbReference type="GO" id="GO:0043709">
    <property type="term" value="P:cell adhesion involved in single-species biofilm formation"/>
    <property type="evidence" value="ECO:0007669"/>
    <property type="project" value="TreeGrafter"/>
</dbReference>
<evidence type="ECO:0000313" key="3">
    <source>
        <dbReference type="EMBL" id="SPY44229.1"/>
    </source>
</evidence>
<protein>
    <recommendedName>
        <fullName evidence="1">diguanylate cyclase</fullName>
        <ecNumber evidence="1">2.7.7.65</ecNumber>
    </recommendedName>
</protein>
<comment type="catalytic activity">
    <reaction evidence="2">
        <text>2 GTP = 3',3'-c-di-GMP + 2 diphosphate</text>
        <dbReference type="Rhea" id="RHEA:24898"/>
        <dbReference type="ChEBI" id="CHEBI:33019"/>
        <dbReference type="ChEBI" id="CHEBI:37565"/>
        <dbReference type="ChEBI" id="CHEBI:58805"/>
        <dbReference type="EC" id="2.7.7.65"/>
    </reaction>
</comment>
<dbReference type="Pfam" id="PF00072">
    <property type="entry name" value="Response_reg"/>
    <property type="match status" value="1"/>
</dbReference>
<dbReference type="Gene3D" id="3.40.50.2300">
    <property type="match status" value="2"/>
</dbReference>
<evidence type="ECO:0000256" key="1">
    <source>
        <dbReference type="ARBA" id="ARBA00012528"/>
    </source>
</evidence>
<dbReference type="AlphaFoldDB" id="A0A2T3QIZ7"/>
<name>A0A2T3QIZ7_PHODM</name>
<dbReference type="EC" id="2.7.7.65" evidence="1"/>
<dbReference type="CDD" id="cd17544">
    <property type="entry name" value="REC_2_GGDEF"/>
    <property type="match status" value="1"/>
</dbReference>
<gene>
    <name evidence="3" type="primary">pleD_5</name>
    <name evidence="3" type="ORF">NCTC11647_03166</name>
</gene>
<dbReference type="EMBL" id="UATL01000005">
    <property type="protein sequence ID" value="SPY44229.1"/>
    <property type="molecule type" value="Genomic_DNA"/>
</dbReference>
<dbReference type="NCBIfam" id="TIGR00254">
    <property type="entry name" value="GGDEF"/>
    <property type="match status" value="1"/>
</dbReference>
<dbReference type="PROSITE" id="PS50110">
    <property type="entry name" value="RESPONSE_REGULATORY"/>
    <property type="match status" value="2"/>
</dbReference>
<dbReference type="CDD" id="cd01949">
    <property type="entry name" value="GGDEF"/>
    <property type="match status" value="1"/>
</dbReference>
<dbReference type="InterPro" id="IPR029787">
    <property type="entry name" value="Nucleotide_cyclase"/>
</dbReference>
<dbReference type="SMART" id="SM00448">
    <property type="entry name" value="REC"/>
    <property type="match status" value="2"/>
</dbReference>
<dbReference type="GO" id="GO:0000160">
    <property type="term" value="P:phosphorelay signal transduction system"/>
    <property type="evidence" value="ECO:0007669"/>
    <property type="project" value="InterPro"/>
</dbReference>
<dbReference type="PROSITE" id="PS50887">
    <property type="entry name" value="GGDEF"/>
    <property type="match status" value="1"/>
</dbReference>